<proteinExistence type="predicted"/>
<protein>
    <submittedName>
        <fullName evidence="2">Uncharacterized protein</fullName>
    </submittedName>
</protein>
<feature type="transmembrane region" description="Helical" evidence="1">
    <location>
        <begin position="6"/>
        <end position="28"/>
    </location>
</feature>
<keyword evidence="1" id="KW-0472">Membrane</keyword>
<dbReference type="EMBL" id="ARXX01000051">
    <property type="protein sequence ID" value="MBF5057599.1"/>
    <property type="molecule type" value="Genomic_DNA"/>
</dbReference>
<name>A0ABS0ATZ3_9GAMM</name>
<evidence type="ECO:0000313" key="2">
    <source>
        <dbReference type="EMBL" id="MBF5057599.1"/>
    </source>
</evidence>
<accession>A0ABS0ATZ3</accession>
<sequence>MEMIPVMMIVPIAMVMTAKMMTLARVILVMAGDRLFQKILLVWLVRIKVIFSSSEKATTWF</sequence>
<keyword evidence="1" id="KW-0812">Transmembrane</keyword>
<reference evidence="2 3" key="1">
    <citation type="submission" date="2012-09" db="EMBL/GenBank/DDBJ databases">
        <title>Genome Sequence of alkane-degrading Bacterium Alcanivorax sp. 521-1.</title>
        <authorList>
            <person name="Lai Q."/>
            <person name="Shao Z."/>
        </authorList>
    </citation>
    <scope>NUCLEOTIDE SEQUENCE [LARGE SCALE GENOMIC DNA]</scope>
    <source>
        <strain evidence="2 3">521-1</strain>
    </source>
</reference>
<organism evidence="2 3">
    <name type="scientific">Alloalcanivorax profundimaris</name>
    <dbReference type="NCBI Taxonomy" id="2735259"/>
    <lineage>
        <taxon>Bacteria</taxon>
        <taxon>Pseudomonadati</taxon>
        <taxon>Pseudomonadota</taxon>
        <taxon>Gammaproteobacteria</taxon>
        <taxon>Oceanospirillales</taxon>
        <taxon>Alcanivoracaceae</taxon>
        <taxon>Alloalcanivorax</taxon>
    </lineage>
</organism>
<evidence type="ECO:0000313" key="3">
    <source>
        <dbReference type="Proteomes" id="UP000662703"/>
    </source>
</evidence>
<gene>
    <name evidence="2" type="ORF">Y5W_02893</name>
</gene>
<evidence type="ECO:0000256" key="1">
    <source>
        <dbReference type="SAM" id="Phobius"/>
    </source>
</evidence>
<comment type="caution">
    <text evidence="2">The sequence shown here is derived from an EMBL/GenBank/DDBJ whole genome shotgun (WGS) entry which is preliminary data.</text>
</comment>
<dbReference type="Proteomes" id="UP000662703">
    <property type="component" value="Unassembled WGS sequence"/>
</dbReference>
<keyword evidence="3" id="KW-1185">Reference proteome</keyword>
<keyword evidence="1" id="KW-1133">Transmembrane helix</keyword>